<gene>
    <name evidence="1" type="ORF">DPMN_194135</name>
</gene>
<comment type="caution">
    <text evidence="1">The sequence shown here is derived from an EMBL/GenBank/DDBJ whole genome shotgun (WGS) entry which is preliminary data.</text>
</comment>
<accession>A0A9D3Y4G3</accession>
<proteinExistence type="predicted"/>
<reference evidence="1" key="1">
    <citation type="journal article" date="2019" name="bioRxiv">
        <title>The Genome of the Zebra Mussel, Dreissena polymorpha: A Resource for Invasive Species Research.</title>
        <authorList>
            <person name="McCartney M.A."/>
            <person name="Auch B."/>
            <person name="Kono T."/>
            <person name="Mallez S."/>
            <person name="Zhang Y."/>
            <person name="Obille A."/>
            <person name="Becker A."/>
            <person name="Abrahante J.E."/>
            <person name="Garbe J."/>
            <person name="Badalamenti J.P."/>
            <person name="Herman A."/>
            <person name="Mangelson H."/>
            <person name="Liachko I."/>
            <person name="Sullivan S."/>
            <person name="Sone E.D."/>
            <person name="Koren S."/>
            <person name="Silverstein K.A.T."/>
            <person name="Beckman K.B."/>
            <person name="Gohl D.M."/>
        </authorList>
    </citation>
    <scope>NUCLEOTIDE SEQUENCE</scope>
    <source>
        <strain evidence="1">Duluth1</strain>
        <tissue evidence="1">Whole animal</tissue>
    </source>
</reference>
<dbReference type="Proteomes" id="UP000828390">
    <property type="component" value="Unassembled WGS sequence"/>
</dbReference>
<evidence type="ECO:0000313" key="2">
    <source>
        <dbReference type="Proteomes" id="UP000828390"/>
    </source>
</evidence>
<evidence type="ECO:0000313" key="1">
    <source>
        <dbReference type="EMBL" id="KAH3691736.1"/>
    </source>
</evidence>
<sequence length="69" mass="8150">MVNLHLEMRRKSTKSAKHTKIIDKEWLRLRLNHCVLKNRLEDAVCKISSKNVNYLSRYAVLNIKVIRCG</sequence>
<name>A0A9D3Y4G3_DREPO</name>
<dbReference type="EMBL" id="JAIWYP010000031">
    <property type="protein sequence ID" value="KAH3691736.1"/>
    <property type="molecule type" value="Genomic_DNA"/>
</dbReference>
<reference evidence="1" key="2">
    <citation type="submission" date="2020-11" db="EMBL/GenBank/DDBJ databases">
        <authorList>
            <person name="McCartney M.A."/>
            <person name="Auch B."/>
            <person name="Kono T."/>
            <person name="Mallez S."/>
            <person name="Becker A."/>
            <person name="Gohl D.M."/>
            <person name="Silverstein K.A.T."/>
            <person name="Koren S."/>
            <person name="Bechman K.B."/>
            <person name="Herman A."/>
            <person name="Abrahante J.E."/>
            <person name="Garbe J."/>
        </authorList>
    </citation>
    <scope>NUCLEOTIDE SEQUENCE</scope>
    <source>
        <strain evidence="1">Duluth1</strain>
        <tissue evidence="1">Whole animal</tissue>
    </source>
</reference>
<keyword evidence="2" id="KW-1185">Reference proteome</keyword>
<protein>
    <submittedName>
        <fullName evidence="1">Uncharacterized protein</fullName>
    </submittedName>
</protein>
<dbReference type="AlphaFoldDB" id="A0A9D3Y4G3"/>
<organism evidence="1 2">
    <name type="scientific">Dreissena polymorpha</name>
    <name type="common">Zebra mussel</name>
    <name type="synonym">Mytilus polymorpha</name>
    <dbReference type="NCBI Taxonomy" id="45954"/>
    <lineage>
        <taxon>Eukaryota</taxon>
        <taxon>Metazoa</taxon>
        <taxon>Spiralia</taxon>
        <taxon>Lophotrochozoa</taxon>
        <taxon>Mollusca</taxon>
        <taxon>Bivalvia</taxon>
        <taxon>Autobranchia</taxon>
        <taxon>Heteroconchia</taxon>
        <taxon>Euheterodonta</taxon>
        <taxon>Imparidentia</taxon>
        <taxon>Neoheterodontei</taxon>
        <taxon>Myida</taxon>
        <taxon>Dreissenoidea</taxon>
        <taxon>Dreissenidae</taxon>
        <taxon>Dreissena</taxon>
    </lineage>
</organism>